<keyword evidence="1" id="KW-1133">Transmembrane helix</keyword>
<name>A0ABS9DWN2_9PROT</name>
<dbReference type="RefSeq" id="WP_235703784.1">
    <property type="nucleotide sequence ID" value="NZ_JAKGBZ010000011.1"/>
</dbReference>
<gene>
    <name evidence="2" type="ORF">L2A60_07620</name>
</gene>
<evidence type="ECO:0000256" key="1">
    <source>
        <dbReference type="SAM" id="Phobius"/>
    </source>
</evidence>
<keyword evidence="3" id="KW-1185">Reference proteome</keyword>
<feature type="transmembrane region" description="Helical" evidence="1">
    <location>
        <begin position="97"/>
        <end position="117"/>
    </location>
</feature>
<sequence length="142" mass="15497">MPEQPPHRWTRRTTQQSRVFAMPGWSAALARGLAMRCPSCGQASAFAGWFTIRARCPRCDAPLGQVPCDTLPPYLTIVIGLGIIGGGLMIADRNGALSYATSLIVFIPLAIVLQLLLQRPVKGVVLALMMKNDMIRRPVEKP</sequence>
<evidence type="ECO:0000313" key="2">
    <source>
        <dbReference type="EMBL" id="MCF3946548.1"/>
    </source>
</evidence>
<accession>A0ABS9DWN2</accession>
<keyword evidence="1" id="KW-0472">Membrane</keyword>
<keyword evidence="1" id="KW-0812">Transmembrane</keyword>
<dbReference type="Pfam" id="PF06170">
    <property type="entry name" value="DUF983"/>
    <property type="match status" value="1"/>
</dbReference>
<dbReference type="Proteomes" id="UP001521209">
    <property type="component" value="Unassembled WGS sequence"/>
</dbReference>
<reference evidence="2 3" key="1">
    <citation type="submission" date="2022-01" db="EMBL/GenBank/DDBJ databases">
        <authorList>
            <person name="Won M."/>
            <person name="Kim S.-J."/>
            <person name="Kwon S.-W."/>
        </authorList>
    </citation>
    <scope>NUCLEOTIDE SEQUENCE [LARGE SCALE GENOMIC DNA]</scope>
    <source>
        <strain evidence="2 3">KCTC 23505</strain>
    </source>
</reference>
<dbReference type="InterPro" id="IPR009325">
    <property type="entry name" value="DUF983"/>
</dbReference>
<comment type="caution">
    <text evidence="2">The sequence shown here is derived from an EMBL/GenBank/DDBJ whole genome shotgun (WGS) entry which is preliminary data.</text>
</comment>
<evidence type="ECO:0000313" key="3">
    <source>
        <dbReference type="Proteomes" id="UP001521209"/>
    </source>
</evidence>
<protein>
    <submittedName>
        <fullName evidence="2">DUF983 domain-containing protein</fullName>
    </submittedName>
</protein>
<proteinExistence type="predicted"/>
<dbReference type="EMBL" id="JAKGBZ010000011">
    <property type="protein sequence ID" value="MCF3946548.1"/>
    <property type="molecule type" value="Genomic_DNA"/>
</dbReference>
<feature type="transmembrane region" description="Helical" evidence="1">
    <location>
        <begin position="71"/>
        <end position="90"/>
    </location>
</feature>
<organism evidence="2 3">
    <name type="scientific">Acidiphilium iwatense</name>
    <dbReference type="NCBI Taxonomy" id="768198"/>
    <lineage>
        <taxon>Bacteria</taxon>
        <taxon>Pseudomonadati</taxon>
        <taxon>Pseudomonadota</taxon>
        <taxon>Alphaproteobacteria</taxon>
        <taxon>Acetobacterales</taxon>
        <taxon>Acidocellaceae</taxon>
        <taxon>Acidiphilium</taxon>
    </lineage>
</organism>